<dbReference type="SMART" id="SM00225">
    <property type="entry name" value="BTB"/>
    <property type="match status" value="1"/>
</dbReference>
<evidence type="ECO:0000256" key="3">
    <source>
        <dbReference type="SAM" id="MobiDB-lite"/>
    </source>
</evidence>
<dbReference type="Gene3D" id="3.30.710.10">
    <property type="entry name" value="Potassium Channel Kv1.1, Chain A"/>
    <property type="match status" value="1"/>
</dbReference>
<sequence length="668" mass="75322">MIKEQEGLGDERITGSEDIVFLKDAYNGWRWQDQHHGQRLLRGLYRVGDDRFKEEFTAILKKYGLDRNLKSTSVVHVLQEMSETREDLCDVVLRVRDEYGRVREAALCHRAVLGACSTYFNAMLFGGFREGQAGEVTFEDISCETLRQLVNYVYTGVVTFTARNVELFFHASSVFNLPFLANACCQYMLQNISKSHCLGLFHFAKTHFCEELAREARMFALEHLQDVVSYGDIEELTADELEELLNDNSAHMWGEESLLEGAIRWLFSGTTNRETDLHSLLQKLNIDLTLVNKGYPKFIMATEFDIKNSGRCKDVLEDAVEKIEALESAVTGHKLVLQFGGISGSELADHSGKRITTVDCFNCETNAWATVTELPQRLLHAHLNTTVLENDVYIVATFPGGGRKESEVWKYSCMHDIWRRLPDLQEPHGWDFVVQATDKRVYALGNGRTLKSSGKCYEAFDPTANKWGRIEPVPQTTEKACSAACMGKLYVMGHWGNGQAKFLVHIYGQEGQSWRTQVYPAFHGCKIQYHTATLGGMIYMMPLLATRQDFMCAFNTEKNLFQKVVLPTNKRLQCGMAATDDSIVVTGGRDLLSNAYATGNVELFRPAEGCWKVVGRKPGLIRRGHTCVTVNSPGWMLDKLDKANGKGNMNANEDSGHDHDCEIREQSA</sequence>
<dbReference type="Gene3D" id="2.120.10.80">
    <property type="entry name" value="Kelch-type beta propeller"/>
    <property type="match status" value="2"/>
</dbReference>
<evidence type="ECO:0000259" key="4">
    <source>
        <dbReference type="PROSITE" id="PS50097"/>
    </source>
</evidence>
<dbReference type="PANTHER" id="PTHR24412">
    <property type="entry name" value="KELCH PROTEIN"/>
    <property type="match status" value="1"/>
</dbReference>
<dbReference type="InterPro" id="IPR011333">
    <property type="entry name" value="SKP1/BTB/POZ_sf"/>
</dbReference>
<dbReference type="Pfam" id="PF07707">
    <property type="entry name" value="BACK"/>
    <property type="match status" value="1"/>
</dbReference>
<evidence type="ECO:0000256" key="1">
    <source>
        <dbReference type="ARBA" id="ARBA00022441"/>
    </source>
</evidence>
<feature type="region of interest" description="Disordered" evidence="3">
    <location>
        <begin position="646"/>
        <end position="668"/>
    </location>
</feature>
<dbReference type="Gene3D" id="1.25.40.420">
    <property type="match status" value="1"/>
</dbReference>
<name>A0A6P4YZR9_BRABE</name>
<dbReference type="SUPFAM" id="SSF54695">
    <property type="entry name" value="POZ domain"/>
    <property type="match status" value="1"/>
</dbReference>
<organism evidence="5 6">
    <name type="scientific">Branchiostoma belcheri</name>
    <name type="common">Amphioxus</name>
    <dbReference type="NCBI Taxonomy" id="7741"/>
    <lineage>
        <taxon>Eukaryota</taxon>
        <taxon>Metazoa</taxon>
        <taxon>Chordata</taxon>
        <taxon>Cephalochordata</taxon>
        <taxon>Leptocardii</taxon>
        <taxon>Amphioxiformes</taxon>
        <taxon>Branchiostomatidae</taxon>
        <taxon>Branchiostoma</taxon>
    </lineage>
</organism>
<dbReference type="KEGG" id="bbel:109468869"/>
<dbReference type="SUPFAM" id="SSF117281">
    <property type="entry name" value="Kelch motif"/>
    <property type="match status" value="1"/>
</dbReference>
<dbReference type="InterPro" id="IPR000210">
    <property type="entry name" value="BTB/POZ_dom"/>
</dbReference>
<evidence type="ECO:0000313" key="6">
    <source>
        <dbReference type="RefSeq" id="XP_019622806.1"/>
    </source>
</evidence>
<accession>A0A6P4YZR9</accession>
<dbReference type="OrthoDB" id="6359943at2759"/>
<feature type="compositionally biased region" description="Basic and acidic residues" evidence="3">
    <location>
        <begin position="654"/>
        <end position="668"/>
    </location>
</feature>
<dbReference type="InterPro" id="IPR017096">
    <property type="entry name" value="BTB-kelch_protein"/>
</dbReference>
<evidence type="ECO:0000313" key="5">
    <source>
        <dbReference type="Proteomes" id="UP000515135"/>
    </source>
</evidence>
<dbReference type="PIRSF" id="PIRSF037037">
    <property type="entry name" value="Kelch-like_protein_gigaxonin"/>
    <property type="match status" value="1"/>
</dbReference>
<dbReference type="RefSeq" id="XP_019622806.1">
    <property type="nucleotide sequence ID" value="XM_019767247.1"/>
</dbReference>
<feature type="domain" description="BTB" evidence="4">
    <location>
        <begin position="89"/>
        <end position="162"/>
    </location>
</feature>
<dbReference type="Pfam" id="PF00651">
    <property type="entry name" value="BTB"/>
    <property type="match status" value="1"/>
</dbReference>
<dbReference type="InterPro" id="IPR011705">
    <property type="entry name" value="BACK"/>
</dbReference>
<dbReference type="SMART" id="SM00875">
    <property type="entry name" value="BACK"/>
    <property type="match status" value="1"/>
</dbReference>
<keyword evidence="1" id="KW-0880">Kelch repeat</keyword>
<dbReference type="PROSITE" id="PS50097">
    <property type="entry name" value="BTB"/>
    <property type="match status" value="1"/>
</dbReference>
<dbReference type="Proteomes" id="UP000515135">
    <property type="component" value="Unplaced"/>
</dbReference>
<reference evidence="6" key="1">
    <citation type="submission" date="2025-08" db="UniProtKB">
        <authorList>
            <consortium name="RefSeq"/>
        </authorList>
    </citation>
    <scope>IDENTIFICATION</scope>
    <source>
        <tissue evidence="6">Gonad</tissue>
    </source>
</reference>
<keyword evidence="5" id="KW-1185">Reference proteome</keyword>
<evidence type="ECO:0000256" key="2">
    <source>
        <dbReference type="ARBA" id="ARBA00022737"/>
    </source>
</evidence>
<dbReference type="InterPro" id="IPR015915">
    <property type="entry name" value="Kelch-typ_b-propeller"/>
</dbReference>
<keyword evidence="2" id="KW-0677">Repeat</keyword>
<proteinExistence type="predicted"/>
<gene>
    <name evidence="6" type="primary">LOC109468869</name>
</gene>
<protein>
    <submittedName>
        <fullName evidence="6">Kelch-like protein 24</fullName>
    </submittedName>
</protein>
<dbReference type="GeneID" id="109468869"/>
<dbReference type="AlphaFoldDB" id="A0A6P4YZR9"/>
<dbReference type="PANTHER" id="PTHR24412:SF488">
    <property type="entry name" value="KELCH-LIKE PROTEIN 24"/>
    <property type="match status" value="1"/>
</dbReference>